<keyword evidence="2" id="KW-1185">Reference proteome</keyword>
<accession>A0ACB8JPG9</accession>
<comment type="caution">
    <text evidence="1">The sequence shown here is derived from an EMBL/GenBank/DDBJ whole genome shotgun (WGS) entry which is preliminary data.</text>
</comment>
<dbReference type="EMBL" id="CM039175">
    <property type="protein sequence ID" value="KAH9734519.1"/>
    <property type="molecule type" value="Genomic_DNA"/>
</dbReference>
<evidence type="ECO:0000313" key="1">
    <source>
        <dbReference type="EMBL" id="KAH9734519.1"/>
    </source>
</evidence>
<reference evidence="2" key="1">
    <citation type="journal article" date="2023" name="Hortic. Res.">
        <title>A chromosome-level phased genome enabling allele-level studies in sweet orange: a case study on citrus Huanglongbing tolerance.</title>
        <authorList>
            <person name="Wu B."/>
            <person name="Yu Q."/>
            <person name="Deng Z."/>
            <person name="Duan Y."/>
            <person name="Luo F."/>
            <person name="Gmitter F. Jr."/>
        </authorList>
    </citation>
    <scope>NUCLEOTIDE SEQUENCE [LARGE SCALE GENOMIC DNA]</scope>
    <source>
        <strain evidence="2">cv. Valencia</strain>
    </source>
</reference>
<sequence>MASSTLSKLAIARRSIWNSKQFLASKPRYIQASTHQEASATCEKTTEAIKQGADHAMKASGDMKTKAASTAQQMSQITKDKAGKVSETAQDIGDKAKQTVQDAWGSAKDTAQNVKDNLLGKADKSKEAVKQNAEQVTKSMNTKN</sequence>
<protein>
    <submittedName>
        <fullName evidence="1">Uncharacterized protein</fullName>
    </submittedName>
</protein>
<dbReference type="Proteomes" id="UP000829398">
    <property type="component" value="Chromosome 6"/>
</dbReference>
<name>A0ACB8JPG9_CITSI</name>
<organism evidence="1 2">
    <name type="scientific">Citrus sinensis</name>
    <name type="common">Sweet orange</name>
    <name type="synonym">Citrus aurantium var. sinensis</name>
    <dbReference type="NCBI Taxonomy" id="2711"/>
    <lineage>
        <taxon>Eukaryota</taxon>
        <taxon>Viridiplantae</taxon>
        <taxon>Streptophyta</taxon>
        <taxon>Embryophyta</taxon>
        <taxon>Tracheophyta</taxon>
        <taxon>Spermatophyta</taxon>
        <taxon>Magnoliopsida</taxon>
        <taxon>eudicotyledons</taxon>
        <taxon>Gunneridae</taxon>
        <taxon>Pentapetalae</taxon>
        <taxon>rosids</taxon>
        <taxon>malvids</taxon>
        <taxon>Sapindales</taxon>
        <taxon>Rutaceae</taxon>
        <taxon>Aurantioideae</taxon>
        <taxon>Citrus</taxon>
    </lineage>
</organism>
<gene>
    <name evidence="1" type="ORF">KPL71_017404</name>
</gene>
<evidence type="ECO:0000313" key="2">
    <source>
        <dbReference type="Proteomes" id="UP000829398"/>
    </source>
</evidence>
<proteinExistence type="predicted"/>